<proteinExistence type="inferred from homology"/>
<accession>A0ABV5APQ3</accession>
<sequence length="360" mass="40302">MSNPQQGLPPRSSSGKKPVKKQKAKKKRSFLKSFMVFVLFLLIVGLVAGGLYAYYIGRQVEAVLDTGIDKEVPKTELAEAKPLTMLLLGTDYRPEHQTYLSDVVMIATLNPNTKSATLVSLPRDTKMELDGYHPRKLNEYYPIFKSREKSSGISAEDEMKTMISKYMNIDIDYVSAINFQGFRDIVDELGGVNVTVDKNMCYRDSADGTNINLTAGDKHLSGDEALDFVRYRKSNCSPRTAPSDDFDRNKRQNQVLRSLIDQMQSFGGIAKLGNVIKAVDNNLTTDIESQQMKNMLSTYWNISKDEVKYRPVGGTWRSPYVYINEDELDEARQALRDEEAGVSAPSTESGTASAEPTEKP</sequence>
<evidence type="ECO:0000256" key="3">
    <source>
        <dbReference type="SAM" id="Phobius"/>
    </source>
</evidence>
<protein>
    <submittedName>
        <fullName evidence="5">LCP family protein</fullName>
    </submittedName>
</protein>
<organism evidence="5 6">
    <name type="scientific">Paenibacillus enshidis</name>
    <dbReference type="NCBI Taxonomy" id="1458439"/>
    <lineage>
        <taxon>Bacteria</taxon>
        <taxon>Bacillati</taxon>
        <taxon>Bacillota</taxon>
        <taxon>Bacilli</taxon>
        <taxon>Bacillales</taxon>
        <taxon>Paenibacillaceae</taxon>
        <taxon>Paenibacillus</taxon>
    </lineage>
</organism>
<reference evidence="5 6" key="1">
    <citation type="submission" date="2024-09" db="EMBL/GenBank/DDBJ databases">
        <title>Paenibacillus zeirhizospherea sp. nov., isolated from surface of the maize (Zea mays) roots in a horticulture field, Hungary.</title>
        <authorList>
            <person name="Marton D."/>
            <person name="Farkas M."/>
            <person name="Bedics A."/>
            <person name="Toth E."/>
            <person name="Tancsics A."/>
            <person name="Boka K."/>
            <person name="Maroti G."/>
            <person name="Kriszt B."/>
            <person name="Cserhati M."/>
        </authorList>
    </citation>
    <scope>NUCLEOTIDE SEQUENCE [LARGE SCALE GENOMIC DNA]</scope>
    <source>
        <strain evidence="5 6">KCTC 33519</strain>
    </source>
</reference>
<evidence type="ECO:0000256" key="1">
    <source>
        <dbReference type="ARBA" id="ARBA00006068"/>
    </source>
</evidence>
<dbReference type="PANTHER" id="PTHR33392">
    <property type="entry name" value="POLYISOPRENYL-TEICHOIC ACID--PEPTIDOGLYCAN TEICHOIC ACID TRANSFERASE TAGU"/>
    <property type="match status" value="1"/>
</dbReference>
<evidence type="ECO:0000259" key="4">
    <source>
        <dbReference type="Pfam" id="PF03816"/>
    </source>
</evidence>
<dbReference type="NCBIfam" id="TIGR00350">
    <property type="entry name" value="lytR_cpsA_psr"/>
    <property type="match status" value="1"/>
</dbReference>
<gene>
    <name evidence="5" type="ORF">ACE41H_05235</name>
</gene>
<dbReference type="RefSeq" id="WP_375353766.1">
    <property type="nucleotide sequence ID" value="NZ_JBHHMI010000003.1"/>
</dbReference>
<feature type="compositionally biased region" description="Polar residues" evidence="2">
    <location>
        <begin position="344"/>
        <end position="354"/>
    </location>
</feature>
<feature type="domain" description="Cell envelope-related transcriptional attenuator" evidence="4">
    <location>
        <begin position="101"/>
        <end position="264"/>
    </location>
</feature>
<feature type="transmembrane region" description="Helical" evidence="3">
    <location>
        <begin position="30"/>
        <end position="55"/>
    </location>
</feature>
<name>A0ABV5APQ3_9BACL</name>
<dbReference type="Pfam" id="PF03816">
    <property type="entry name" value="LytR_cpsA_psr"/>
    <property type="match status" value="1"/>
</dbReference>
<comment type="caution">
    <text evidence="5">The sequence shown here is derived from an EMBL/GenBank/DDBJ whole genome shotgun (WGS) entry which is preliminary data.</text>
</comment>
<feature type="region of interest" description="Disordered" evidence="2">
    <location>
        <begin position="1"/>
        <end position="23"/>
    </location>
</feature>
<dbReference type="InterPro" id="IPR050922">
    <property type="entry name" value="LytR/CpsA/Psr_CW_biosynth"/>
</dbReference>
<keyword evidence="3" id="KW-1133">Transmembrane helix</keyword>
<dbReference type="InterPro" id="IPR004474">
    <property type="entry name" value="LytR_CpsA_psr"/>
</dbReference>
<dbReference type="EMBL" id="JBHHMI010000003">
    <property type="protein sequence ID" value="MFB5266189.1"/>
    <property type="molecule type" value="Genomic_DNA"/>
</dbReference>
<feature type="region of interest" description="Disordered" evidence="2">
    <location>
        <begin position="331"/>
        <end position="360"/>
    </location>
</feature>
<evidence type="ECO:0000313" key="5">
    <source>
        <dbReference type="EMBL" id="MFB5266189.1"/>
    </source>
</evidence>
<keyword evidence="6" id="KW-1185">Reference proteome</keyword>
<dbReference type="Proteomes" id="UP001580346">
    <property type="component" value="Unassembled WGS sequence"/>
</dbReference>
<comment type="similarity">
    <text evidence="1">Belongs to the LytR/CpsA/Psr (LCP) family.</text>
</comment>
<dbReference type="Gene3D" id="3.40.630.190">
    <property type="entry name" value="LCP protein"/>
    <property type="match status" value="1"/>
</dbReference>
<keyword evidence="3" id="KW-0472">Membrane</keyword>
<evidence type="ECO:0000313" key="6">
    <source>
        <dbReference type="Proteomes" id="UP001580346"/>
    </source>
</evidence>
<keyword evidence="3" id="KW-0812">Transmembrane</keyword>
<dbReference type="PANTHER" id="PTHR33392:SF6">
    <property type="entry name" value="POLYISOPRENYL-TEICHOIC ACID--PEPTIDOGLYCAN TEICHOIC ACID TRANSFERASE TAGU"/>
    <property type="match status" value="1"/>
</dbReference>
<evidence type="ECO:0000256" key="2">
    <source>
        <dbReference type="SAM" id="MobiDB-lite"/>
    </source>
</evidence>